<protein>
    <submittedName>
        <fullName evidence="3">Quinoprotein dehydrogenase-associated SoxYZ-like carrier</fullName>
    </submittedName>
</protein>
<dbReference type="InterPro" id="IPR032711">
    <property type="entry name" value="SoxY"/>
</dbReference>
<dbReference type="InterPro" id="IPR014880">
    <property type="entry name" value="SoxZ_dom"/>
</dbReference>
<dbReference type="Gene3D" id="2.60.40.10">
    <property type="entry name" value="Immunoglobulins"/>
    <property type="match status" value="1"/>
</dbReference>
<keyword evidence="4" id="KW-1185">Reference proteome</keyword>
<dbReference type="Pfam" id="PF08770">
    <property type="entry name" value="SoxZ"/>
    <property type="match status" value="1"/>
</dbReference>
<evidence type="ECO:0000313" key="4">
    <source>
        <dbReference type="Proteomes" id="UP000483379"/>
    </source>
</evidence>
<dbReference type="Pfam" id="PF13501">
    <property type="entry name" value="SoxY"/>
    <property type="match status" value="1"/>
</dbReference>
<sequence>MKIVSKPGQADWRLRSLAGLFAFALLMLLGAAVAVAESEAQDDSRWPVIKSALFGEREILPGEGVIALETPYRALDAAVVPIEITAPLAQTPERYIESLHLVIDNNPVPLAGVFHFPGNRTWDALSTRIRVDSYTHVRAIAETNDGKLYMARNFVKASGGCSAPSLKDPEAAQAQLGRMKLRLPETLTSEQTLPLQLMIKHPNSSGLQFDQIARSYIPADYIQRLELTYGGEPLLTLDGNISISEDPSIRFSFAPGDASRITVHAEDSTGRHFEQTFDLPAPKGG</sequence>
<dbReference type="AlphaFoldDB" id="A0A6M0K407"/>
<reference evidence="3 4" key="1">
    <citation type="submission" date="2020-02" db="EMBL/GenBank/DDBJ databases">
        <title>Genome sequences of Thiorhodococcus mannitoliphagus and Thiorhodococcus minor, purple sulfur photosynthetic bacteria in the gammaproteobacterial family, Chromatiaceae.</title>
        <authorList>
            <person name="Aviles F.A."/>
            <person name="Meyer T.E."/>
            <person name="Kyndt J.A."/>
        </authorList>
    </citation>
    <scope>NUCLEOTIDE SEQUENCE [LARGE SCALE GENOMIC DNA]</scope>
    <source>
        <strain evidence="3 4">DSM 11518</strain>
    </source>
</reference>
<dbReference type="NCBIfam" id="TIGR04557">
    <property type="entry name" value="fuse_rel_SoxYZ"/>
    <property type="match status" value="1"/>
</dbReference>
<evidence type="ECO:0000259" key="2">
    <source>
        <dbReference type="Pfam" id="PF13501"/>
    </source>
</evidence>
<dbReference type="SUPFAM" id="SSF81296">
    <property type="entry name" value="E set domains"/>
    <property type="match status" value="1"/>
</dbReference>
<organism evidence="3 4">
    <name type="scientific">Thiorhodococcus minor</name>
    <dbReference type="NCBI Taxonomy" id="57489"/>
    <lineage>
        <taxon>Bacteria</taxon>
        <taxon>Pseudomonadati</taxon>
        <taxon>Pseudomonadota</taxon>
        <taxon>Gammaproteobacteria</taxon>
        <taxon>Chromatiales</taxon>
        <taxon>Chromatiaceae</taxon>
        <taxon>Thiorhodococcus</taxon>
    </lineage>
</organism>
<feature type="domain" description="Ig-like SoxY" evidence="2">
    <location>
        <begin position="51"/>
        <end position="161"/>
    </location>
</feature>
<dbReference type="InterPro" id="IPR013783">
    <property type="entry name" value="Ig-like_fold"/>
</dbReference>
<dbReference type="InterPro" id="IPR030831">
    <property type="entry name" value="Fuse-rel_SoxYZ"/>
</dbReference>
<gene>
    <name evidence="3" type="ORF">G3446_17445</name>
</gene>
<dbReference type="Gene3D" id="2.60.40.2470">
    <property type="entry name" value="SoxY domain"/>
    <property type="match status" value="1"/>
</dbReference>
<dbReference type="InterPro" id="IPR014756">
    <property type="entry name" value="Ig_E-set"/>
</dbReference>
<evidence type="ECO:0000259" key="1">
    <source>
        <dbReference type="Pfam" id="PF08770"/>
    </source>
</evidence>
<accession>A0A6M0K407</accession>
<dbReference type="InterPro" id="IPR038162">
    <property type="entry name" value="SoxY_sf"/>
</dbReference>
<dbReference type="Proteomes" id="UP000483379">
    <property type="component" value="Unassembled WGS sequence"/>
</dbReference>
<proteinExistence type="predicted"/>
<evidence type="ECO:0000313" key="3">
    <source>
        <dbReference type="EMBL" id="NEV63653.1"/>
    </source>
</evidence>
<name>A0A6M0K407_9GAMM</name>
<comment type="caution">
    <text evidence="3">The sequence shown here is derived from an EMBL/GenBank/DDBJ whole genome shotgun (WGS) entry which is preliminary data.</text>
</comment>
<feature type="domain" description="Sulphur oxidation protein SoxZ" evidence="1">
    <location>
        <begin position="187"/>
        <end position="277"/>
    </location>
</feature>
<dbReference type="RefSeq" id="WP_164454111.1">
    <property type="nucleotide sequence ID" value="NZ_JAAIJQ010000057.1"/>
</dbReference>
<dbReference type="EMBL" id="JAAIJQ010000057">
    <property type="protein sequence ID" value="NEV63653.1"/>
    <property type="molecule type" value="Genomic_DNA"/>
</dbReference>